<evidence type="ECO:0000256" key="1">
    <source>
        <dbReference type="SAM" id="MobiDB-lite"/>
    </source>
</evidence>
<evidence type="ECO:0000313" key="3">
    <source>
        <dbReference type="Proteomes" id="UP000289152"/>
    </source>
</evidence>
<feature type="compositionally biased region" description="Polar residues" evidence="1">
    <location>
        <begin position="413"/>
        <end position="428"/>
    </location>
</feature>
<organism evidence="2 3">
    <name type="scientific">Tremella mesenterica</name>
    <name type="common">Jelly fungus</name>
    <dbReference type="NCBI Taxonomy" id="5217"/>
    <lineage>
        <taxon>Eukaryota</taxon>
        <taxon>Fungi</taxon>
        <taxon>Dikarya</taxon>
        <taxon>Basidiomycota</taxon>
        <taxon>Agaricomycotina</taxon>
        <taxon>Tremellomycetes</taxon>
        <taxon>Tremellales</taxon>
        <taxon>Tremellaceae</taxon>
        <taxon>Tremella</taxon>
    </lineage>
</organism>
<dbReference type="EMBL" id="SDIL01000008">
    <property type="protein sequence ID" value="RXK41496.1"/>
    <property type="molecule type" value="Genomic_DNA"/>
</dbReference>
<proteinExistence type="predicted"/>
<protein>
    <submittedName>
        <fullName evidence="2">Uncharacterized protein</fullName>
    </submittedName>
</protein>
<feature type="compositionally biased region" description="Basic and acidic residues" evidence="1">
    <location>
        <begin position="429"/>
        <end position="440"/>
    </location>
</feature>
<feature type="compositionally biased region" description="Low complexity" evidence="1">
    <location>
        <begin position="382"/>
        <end position="393"/>
    </location>
</feature>
<feature type="compositionally biased region" description="Polar residues" evidence="1">
    <location>
        <begin position="258"/>
        <end position="271"/>
    </location>
</feature>
<gene>
    <name evidence="2" type="ORF">M231_01204</name>
</gene>
<dbReference type="VEuPathDB" id="FungiDB:TREMEDRAFT_58019"/>
<evidence type="ECO:0000313" key="2">
    <source>
        <dbReference type="EMBL" id="RXK41496.1"/>
    </source>
</evidence>
<name>A0A4Q1BTY5_TREME</name>
<feature type="region of interest" description="Disordered" evidence="1">
    <location>
        <begin position="258"/>
        <end position="280"/>
    </location>
</feature>
<dbReference type="AlphaFoldDB" id="A0A4Q1BTY5"/>
<dbReference type="InParanoid" id="A0A4Q1BTY5"/>
<reference evidence="2 3" key="1">
    <citation type="submission" date="2016-06" db="EMBL/GenBank/DDBJ databases">
        <title>Evolution of pathogenesis and genome organization in the Tremellales.</title>
        <authorList>
            <person name="Cuomo C."/>
            <person name="Litvintseva A."/>
            <person name="Heitman J."/>
            <person name="Chen Y."/>
            <person name="Sun S."/>
            <person name="Springer D."/>
            <person name="Dromer F."/>
            <person name="Young S."/>
            <person name="Zeng Q."/>
            <person name="Chapman S."/>
            <person name="Gujja S."/>
            <person name="Saif S."/>
            <person name="Birren B."/>
        </authorList>
    </citation>
    <scope>NUCLEOTIDE SEQUENCE [LARGE SCALE GENOMIC DNA]</scope>
    <source>
        <strain evidence="2 3">ATCC 28783</strain>
    </source>
</reference>
<accession>A0A4Q1BTY5</accession>
<sequence length="492" mass="54515">MPKKRGNGRPQVPSLLDGVGAVSFFIIPDPFRLDPSSTQEDRQTVEVEARGGLTSDKLVDDLDFYFEGEELSFPRLDLEHDVRQLVKGEHWIVSSTAPIVWLERDDDGLPMFDIPGSDKWTKVGKLFELPDTVVAQVFDKGLDGMLSKFHTSVWSYYQHEEEFQPVPLNEECKHDLIRILRSIEIVLSRAATLTCSEDRDMAMQAREGWERWKDELEARAAGHGIFGETGKPYMELVQKTLCSVTEYEESFRVWSTESAPKNAKTTNTPNEGETKNARRREKDTALSTCCRTLGKILGLFILPKSANGTSVYNVIQRLDSEARALSLIDVDPLPKLDQCTPAILGLYTQRIATAHTAQSAHKLPHNVPSVGDSVREDGGLGPSSLGGSAPSPSVDSVWSQKGDTHTVELLNSLGGTESQTSKVSSVLRSQRDPMHDHTDPTTRSLSPGKPSSSGPFENFQQDKAVSYRGGERATVSDSYLPEDIYTHAQSYC</sequence>
<comment type="caution">
    <text evidence="2">The sequence shown here is derived from an EMBL/GenBank/DDBJ whole genome shotgun (WGS) entry which is preliminary data.</text>
</comment>
<feature type="compositionally biased region" description="Low complexity" evidence="1">
    <location>
        <begin position="444"/>
        <end position="455"/>
    </location>
</feature>
<keyword evidence="3" id="KW-1185">Reference proteome</keyword>
<feature type="region of interest" description="Disordered" evidence="1">
    <location>
        <begin position="358"/>
        <end position="475"/>
    </location>
</feature>
<dbReference type="Proteomes" id="UP000289152">
    <property type="component" value="Unassembled WGS sequence"/>
</dbReference>